<dbReference type="OrthoDB" id="7724038at2"/>
<protein>
    <recommendedName>
        <fullName evidence="3">TnsA endonuclease N terminal</fullName>
    </recommendedName>
</protein>
<comment type="caution">
    <text evidence="1">The sequence shown here is derived from an EMBL/GenBank/DDBJ whole genome shotgun (WGS) entry which is preliminary data.</text>
</comment>
<name>A0A844HR49_9RHOB</name>
<accession>A0A844HR49</accession>
<evidence type="ECO:0000313" key="2">
    <source>
        <dbReference type="Proteomes" id="UP000449846"/>
    </source>
</evidence>
<dbReference type="RefSeq" id="WP_155040844.1">
    <property type="nucleotide sequence ID" value="NZ_WMIG01000011.1"/>
</dbReference>
<proteinExistence type="predicted"/>
<sequence>MQSNDDWDPTPVTYPKQPALALGPIPGVLPYDGFRNPLTRSNTAKRVSMALATPATKGQRKVYHFESEAEASTALDAMLSPDFYGLEVQLPPITYRSPRGKWAQHHFDQRLTSRDGYRRAVFVRNGSSLARPDVQQEIDALFSAMPRDFADQAIVVNADDYTSAYKGNLRRIWDEFNTPNPEGEQHVIDMARKTNFWLAKELMAACDLARADVWQAVLRLIGRKVIGADWHAVINEHSHIWLSA</sequence>
<dbReference type="EMBL" id="WMIG01000011">
    <property type="protein sequence ID" value="MTH60904.1"/>
    <property type="molecule type" value="Genomic_DNA"/>
</dbReference>
<evidence type="ECO:0008006" key="3">
    <source>
        <dbReference type="Google" id="ProtNLM"/>
    </source>
</evidence>
<dbReference type="Proteomes" id="UP000449846">
    <property type="component" value="Unassembled WGS sequence"/>
</dbReference>
<dbReference type="AlphaFoldDB" id="A0A844HR49"/>
<organism evidence="1 2">
    <name type="scientific">Paracoccus litorisediminis</name>
    <dbReference type="NCBI Taxonomy" id="2006130"/>
    <lineage>
        <taxon>Bacteria</taxon>
        <taxon>Pseudomonadati</taxon>
        <taxon>Pseudomonadota</taxon>
        <taxon>Alphaproteobacteria</taxon>
        <taxon>Rhodobacterales</taxon>
        <taxon>Paracoccaceae</taxon>
        <taxon>Paracoccus</taxon>
    </lineage>
</organism>
<evidence type="ECO:0000313" key="1">
    <source>
        <dbReference type="EMBL" id="MTH60904.1"/>
    </source>
</evidence>
<reference evidence="1 2" key="1">
    <citation type="submission" date="2019-11" db="EMBL/GenBank/DDBJ databases">
        <authorList>
            <person name="Dong K."/>
        </authorList>
    </citation>
    <scope>NUCLEOTIDE SEQUENCE [LARGE SCALE GENOMIC DNA]</scope>
    <source>
        <strain evidence="1 2">NBRC 112902</strain>
    </source>
</reference>
<keyword evidence="2" id="KW-1185">Reference proteome</keyword>
<gene>
    <name evidence="1" type="ORF">GL300_16960</name>
</gene>